<dbReference type="GO" id="GO:0016709">
    <property type="term" value="F:oxidoreductase activity, acting on paired donors, with incorporation or reduction of molecular oxygen, NAD(P)H as one donor, and incorporation of one atom of oxygen"/>
    <property type="evidence" value="ECO:0007669"/>
    <property type="project" value="UniProtKB-ARBA"/>
</dbReference>
<dbReference type="SUPFAM" id="SSF52833">
    <property type="entry name" value="Thioredoxin-like"/>
    <property type="match status" value="1"/>
</dbReference>
<evidence type="ECO:0000256" key="3">
    <source>
        <dbReference type="ARBA" id="ARBA00022630"/>
    </source>
</evidence>
<dbReference type="InterPro" id="IPR002938">
    <property type="entry name" value="FAD-bd"/>
</dbReference>
<keyword evidence="7" id="KW-1133">Transmembrane helix</keyword>
<dbReference type="PANTHER" id="PTHR43004">
    <property type="entry name" value="TRK SYSTEM POTASSIUM UPTAKE PROTEIN"/>
    <property type="match status" value="1"/>
</dbReference>
<dbReference type="InterPro" id="IPR038220">
    <property type="entry name" value="PHOX_C_sf"/>
</dbReference>
<dbReference type="InterPro" id="IPR036188">
    <property type="entry name" value="FAD/NAD-bd_sf"/>
</dbReference>
<dbReference type="Proteomes" id="UP000654370">
    <property type="component" value="Unassembled WGS sequence"/>
</dbReference>
<keyword evidence="4" id="KW-0274">FAD</keyword>
<reference evidence="10" key="1">
    <citation type="submission" date="2020-12" db="EMBL/GenBank/DDBJ databases">
        <title>Metabolic potential, ecology and presence of endohyphal bacteria is reflected in genomic diversity of Mucoromycotina.</title>
        <authorList>
            <person name="Muszewska A."/>
            <person name="Okrasinska A."/>
            <person name="Steczkiewicz K."/>
            <person name="Drgas O."/>
            <person name="Orlowska M."/>
            <person name="Perlinska-Lenart U."/>
            <person name="Aleksandrzak-Piekarczyk T."/>
            <person name="Szatraj K."/>
            <person name="Zielenkiewicz U."/>
            <person name="Pilsyk S."/>
            <person name="Malc E."/>
            <person name="Mieczkowski P."/>
            <person name="Kruszewska J.S."/>
            <person name="Biernat P."/>
            <person name="Pawlowska J."/>
        </authorList>
    </citation>
    <scope>NUCLEOTIDE SEQUENCE</scope>
    <source>
        <strain evidence="10">WA0000067209</strain>
    </source>
</reference>
<keyword evidence="3" id="KW-0285">Flavoprotein</keyword>
<feature type="domain" description="FAD-binding" evidence="8">
    <location>
        <begin position="12"/>
        <end position="346"/>
    </location>
</feature>
<dbReference type="SUPFAM" id="SSF51905">
    <property type="entry name" value="FAD/NAD(P)-binding domain"/>
    <property type="match status" value="1"/>
</dbReference>
<evidence type="ECO:0000259" key="9">
    <source>
        <dbReference type="Pfam" id="PF07976"/>
    </source>
</evidence>
<dbReference type="Pfam" id="PF07976">
    <property type="entry name" value="Phe_hydrox_dim"/>
    <property type="match status" value="1"/>
</dbReference>
<dbReference type="PRINTS" id="PR00420">
    <property type="entry name" value="RNGMNOXGNASE"/>
</dbReference>
<protein>
    <recommendedName>
        <fullName evidence="12">FAD-binding domain-containing protein</fullName>
    </recommendedName>
</protein>
<dbReference type="PANTHER" id="PTHR43004:SF19">
    <property type="entry name" value="BINDING MONOOXYGENASE, PUTATIVE (JCVI)-RELATED"/>
    <property type="match status" value="1"/>
</dbReference>
<dbReference type="Gene3D" id="3.30.9.10">
    <property type="entry name" value="D-Amino Acid Oxidase, subunit A, domain 2"/>
    <property type="match status" value="1"/>
</dbReference>
<keyword evidence="5" id="KW-0560">Oxidoreductase</keyword>
<dbReference type="AlphaFoldDB" id="A0A8H7UHK6"/>
<dbReference type="Gene3D" id="3.40.30.20">
    <property type="match status" value="1"/>
</dbReference>
<evidence type="ECO:0000256" key="5">
    <source>
        <dbReference type="ARBA" id="ARBA00023002"/>
    </source>
</evidence>
<keyword evidence="7" id="KW-0472">Membrane</keyword>
<evidence type="ECO:0008006" key="12">
    <source>
        <dbReference type="Google" id="ProtNLM"/>
    </source>
</evidence>
<evidence type="ECO:0000256" key="6">
    <source>
        <dbReference type="SAM" id="MobiDB-lite"/>
    </source>
</evidence>
<evidence type="ECO:0000256" key="7">
    <source>
        <dbReference type="SAM" id="Phobius"/>
    </source>
</evidence>
<organism evidence="10 11">
    <name type="scientific">Mortierella isabellina</name>
    <name type="common">Filamentous fungus</name>
    <name type="synonym">Umbelopsis isabellina</name>
    <dbReference type="NCBI Taxonomy" id="91625"/>
    <lineage>
        <taxon>Eukaryota</taxon>
        <taxon>Fungi</taxon>
        <taxon>Fungi incertae sedis</taxon>
        <taxon>Mucoromycota</taxon>
        <taxon>Mucoromycotina</taxon>
        <taxon>Umbelopsidomycetes</taxon>
        <taxon>Umbelopsidales</taxon>
        <taxon>Umbelopsidaceae</taxon>
        <taxon>Umbelopsis</taxon>
    </lineage>
</organism>
<dbReference type="Gene3D" id="3.50.50.60">
    <property type="entry name" value="FAD/NAD(P)-binding domain"/>
    <property type="match status" value="1"/>
</dbReference>
<accession>A0A8H7UHK6</accession>
<evidence type="ECO:0000256" key="1">
    <source>
        <dbReference type="ARBA" id="ARBA00001974"/>
    </source>
</evidence>
<feature type="region of interest" description="Disordered" evidence="6">
    <location>
        <begin position="552"/>
        <end position="577"/>
    </location>
</feature>
<comment type="cofactor">
    <cofactor evidence="1">
        <name>FAD</name>
        <dbReference type="ChEBI" id="CHEBI:57692"/>
    </cofactor>
</comment>
<dbReference type="Pfam" id="PF01494">
    <property type="entry name" value="FAD_binding_3"/>
    <property type="match status" value="1"/>
</dbReference>
<dbReference type="EMBL" id="JAEPQZ010000003">
    <property type="protein sequence ID" value="KAG2183350.1"/>
    <property type="molecule type" value="Genomic_DNA"/>
</dbReference>
<evidence type="ECO:0000313" key="11">
    <source>
        <dbReference type="Proteomes" id="UP000654370"/>
    </source>
</evidence>
<sequence length="666" mass="75126">MKDSSQAPSPVVDVLIVGAGIDGLLAAILLSRLKLSTRIIERKPSGIKNARFPVLWTPRALEILDSVGIASYILEKGQQHHKFYTYKGGQSTGSFALWANETSKFQSCVALSLQQVKDRMLHILKSEYNVCVEYEKELIDLDDEITAIIVHNGATEQVQCQYLIGADGVHSYIRQRLGIPMESRRNDTFFYTLIAQVVTNFPGSKSVSFIDSRPGSAMVIGHDDKINFTFEHHPSWSQCNVDQQVPLEVAIRHLRSLIEPYQLEIHKVVSYEGWQTDIRMSEELQVMKRVFLIGAAAQGTRQLELYGMVSALEHVNNLCWKIRLDYIQGSKSEVLETFNFEMQHHIRAFDQCSLTFQQLLAGRGKHIMGGLNSTMHKEMQYHIRRHKEIFSGLNGLPENRLNLRISDKTFAFVTDFNVAGGDKLPDGRLKPYRASQILELHNIKRNAATPTPVTDDASISSKKHTSWSQRMFSQNLRRTMSVRSKVSVATTSPATDTWKQIKGNYYYLLDRIGVDGFGTFTVLVFLASTLQQQDEKALALLKAFNEDMNSPRSFTRRLSESHQINPKPPVRSQRHSAPSLTNLSPMVSLVYITNMGRNEIISLQSTISSLVSPEYLYLDHNNECHTKLGVQDSPAIFVVRPDGYVGASLKLEDHLELATYFDSVGA</sequence>
<keyword evidence="11" id="KW-1185">Reference proteome</keyword>
<comment type="caution">
    <text evidence="10">The sequence shown here is derived from an EMBL/GenBank/DDBJ whole genome shotgun (WGS) entry which is preliminary data.</text>
</comment>
<dbReference type="InterPro" id="IPR012941">
    <property type="entry name" value="Phe_hydrox_C_dim_dom"/>
</dbReference>
<evidence type="ECO:0000313" key="10">
    <source>
        <dbReference type="EMBL" id="KAG2183350.1"/>
    </source>
</evidence>
<feature type="domain" description="Phenol hydroxylase-like C-terminal dimerisation" evidence="9">
    <location>
        <begin position="480"/>
        <end position="664"/>
    </location>
</feature>
<evidence type="ECO:0000256" key="4">
    <source>
        <dbReference type="ARBA" id="ARBA00022827"/>
    </source>
</evidence>
<name>A0A8H7UHK6_MORIS</name>
<dbReference type="GO" id="GO:0071949">
    <property type="term" value="F:FAD binding"/>
    <property type="evidence" value="ECO:0007669"/>
    <property type="project" value="InterPro"/>
</dbReference>
<proteinExistence type="inferred from homology"/>
<comment type="similarity">
    <text evidence="2">Belongs to the PheA/TfdB FAD monooxygenase family.</text>
</comment>
<keyword evidence="7" id="KW-0812">Transmembrane</keyword>
<evidence type="ECO:0000256" key="2">
    <source>
        <dbReference type="ARBA" id="ARBA00007801"/>
    </source>
</evidence>
<gene>
    <name evidence="10" type="ORF">INT43_006355</name>
</gene>
<evidence type="ECO:0000259" key="8">
    <source>
        <dbReference type="Pfam" id="PF01494"/>
    </source>
</evidence>
<dbReference type="InterPro" id="IPR036249">
    <property type="entry name" value="Thioredoxin-like_sf"/>
</dbReference>
<dbReference type="OrthoDB" id="1716816at2759"/>
<dbReference type="InterPro" id="IPR050641">
    <property type="entry name" value="RIFMO-like"/>
</dbReference>
<feature type="transmembrane region" description="Helical" evidence="7">
    <location>
        <begin position="12"/>
        <end position="33"/>
    </location>
</feature>